<dbReference type="InterPro" id="IPR056592">
    <property type="entry name" value="Beta-prop_At3g26010-like"/>
</dbReference>
<dbReference type="GeneID" id="104715078"/>
<evidence type="ECO:0000313" key="3">
    <source>
        <dbReference type="Proteomes" id="UP000694864"/>
    </source>
</evidence>
<dbReference type="Pfam" id="PF24750">
    <property type="entry name" value="b-prop_At3g26010-like"/>
    <property type="match status" value="2"/>
</dbReference>
<gene>
    <name evidence="4" type="primary">LOC104715078</name>
</gene>
<reference evidence="3" key="1">
    <citation type="journal article" date="2014" name="Nat. Commun.">
        <title>The emerging biofuel crop Camelina sativa retains a highly undifferentiated hexaploid genome structure.</title>
        <authorList>
            <person name="Kagale S."/>
            <person name="Koh C."/>
            <person name="Nixon J."/>
            <person name="Bollina V."/>
            <person name="Clarke W.E."/>
            <person name="Tuteja R."/>
            <person name="Spillane C."/>
            <person name="Robinson S.J."/>
            <person name="Links M.G."/>
            <person name="Clarke C."/>
            <person name="Higgins E.E."/>
            <person name="Huebert T."/>
            <person name="Sharpe A.G."/>
            <person name="Parkin I.A."/>
        </authorList>
    </citation>
    <scope>NUCLEOTIDE SEQUENCE [LARGE SCALE GENOMIC DNA]</scope>
    <source>
        <strain evidence="3">cv. DH55</strain>
    </source>
</reference>
<dbReference type="InterPro" id="IPR036047">
    <property type="entry name" value="F-box-like_dom_sf"/>
</dbReference>
<evidence type="ECO:0000313" key="4">
    <source>
        <dbReference type="RefSeq" id="XP_010430831.1"/>
    </source>
</evidence>
<evidence type="ECO:0000259" key="1">
    <source>
        <dbReference type="Pfam" id="PF00646"/>
    </source>
</evidence>
<dbReference type="InterPro" id="IPR050796">
    <property type="entry name" value="SCF_F-box_component"/>
</dbReference>
<dbReference type="PANTHER" id="PTHR31672">
    <property type="entry name" value="BNACNNG10540D PROTEIN"/>
    <property type="match status" value="1"/>
</dbReference>
<dbReference type="PANTHER" id="PTHR31672:SF13">
    <property type="entry name" value="F-BOX PROTEIN CPR30-LIKE"/>
    <property type="match status" value="1"/>
</dbReference>
<protein>
    <submittedName>
        <fullName evidence="4">F-box protein At3g28330</fullName>
    </submittedName>
</protein>
<name>A0ABM0TSZ1_CAMSA</name>
<keyword evidence="3" id="KW-1185">Reference proteome</keyword>
<feature type="domain" description="F-box protein At3g26010-like beta-propeller" evidence="2">
    <location>
        <begin position="130"/>
        <end position="377"/>
    </location>
</feature>
<dbReference type="RefSeq" id="XP_010430831.1">
    <property type="nucleotide sequence ID" value="XM_010432529.1"/>
</dbReference>
<accession>A0ABM0TSZ1</accession>
<dbReference type="Proteomes" id="UP000694864">
    <property type="component" value="Chromosome 9"/>
</dbReference>
<dbReference type="Pfam" id="PF00646">
    <property type="entry name" value="F-box"/>
    <property type="match status" value="1"/>
</dbReference>
<reference evidence="4" key="2">
    <citation type="submission" date="2025-08" db="UniProtKB">
        <authorList>
            <consortium name="RefSeq"/>
        </authorList>
    </citation>
    <scope>IDENTIFICATION</scope>
    <source>
        <tissue evidence="4">Leaf</tissue>
    </source>
</reference>
<feature type="domain" description="F-box protein At3g26010-like beta-propeller" evidence="2">
    <location>
        <begin position="63"/>
        <end position="123"/>
    </location>
</feature>
<evidence type="ECO:0000259" key="2">
    <source>
        <dbReference type="Pfam" id="PF24750"/>
    </source>
</evidence>
<dbReference type="SUPFAM" id="SSF81383">
    <property type="entry name" value="F-box domain"/>
    <property type="match status" value="1"/>
</dbReference>
<proteinExistence type="predicted"/>
<organism evidence="3 4">
    <name type="scientific">Camelina sativa</name>
    <name type="common">False flax</name>
    <name type="synonym">Myagrum sativum</name>
    <dbReference type="NCBI Taxonomy" id="90675"/>
    <lineage>
        <taxon>Eukaryota</taxon>
        <taxon>Viridiplantae</taxon>
        <taxon>Streptophyta</taxon>
        <taxon>Embryophyta</taxon>
        <taxon>Tracheophyta</taxon>
        <taxon>Spermatophyta</taxon>
        <taxon>Magnoliopsida</taxon>
        <taxon>eudicotyledons</taxon>
        <taxon>Gunneridae</taxon>
        <taxon>Pentapetalae</taxon>
        <taxon>rosids</taxon>
        <taxon>malvids</taxon>
        <taxon>Brassicales</taxon>
        <taxon>Brassicaceae</taxon>
        <taxon>Camelineae</taxon>
        <taxon>Camelina</taxon>
    </lineage>
</organism>
<feature type="domain" description="F-box" evidence="1">
    <location>
        <begin position="16"/>
        <end position="51"/>
    </location>
</feature>
<sequence length="381" mass="44204">MESGTKKKKTMAYYTEDLMLNILSRLPLKCITSFAVVCKEWKSILESQYLHDLFMSHHQNSHTSWSLMCRDTQKEVVAHYRCETWGLPRSLGSYISSFLTHKFKFQEEKVTVDAYTDVGLILVIEGFRPSALATRTENGVVSDYKIVLMDKKSEDTGTISLLIYSSKAGVWHFNTLHTPFALRCVTWFNPVSLNGNLYWLGCTYGRDDHDVVVSHNLYATGLDYYQCRVIQFPDVENNVNFRRACTTSQGSLMYMNIIKEDKDDGSVMNKLCVWRLHSKEWQIVSQISPACMKRGLNYYPLAINPFDANKMYLWSELHKCFVSTTNLNKGKFERHKNLECSSDGHVLSFAREWNPFEDLFDSFSSKFVLPRSLHRIPSREW</sequence>
<dbReference type="InterPro" id="IPR001810">
    <property type="entry name" value="F-box_dom"/>
</dbReference>
<dbReference type="Gene3D" id="1.20.1280.50">
    <property type="match status" value="1"/>
</dbReference>